<dbReference type="HAMAP" id="MF_00013">
    <property type="entry name" value="LipB"/>
    <property type="match status" value="1"/>
</dbReference>
<dbReference type="Pfam" id="PF21948">
    <property type="entry name" value="LplA-B_cat"/>
    <property type="match status" value="1"/>
</dbReference>
<dbReference type="AlphaFoldDB" id="A0A8T2ZZF1"/>
<comment type="pathway">
    <text evidence="1">Protein modification; protein lipoylation via endogenous pathway; protein N(6)-(lipoyl)lysine from octanoyl-[acyl-carrier-protein]: step 1/2.</text>
</comment>
<evidence type="ECO:0000313" key="9">
    <source>
        <dbReference type="Proteomes" id="UP000807159"/>
    </source>
</evidence>
<evidence type="ECO:0000256" key="4">
    <source>
        <dbReference type="ARBA" id="ARBA00022679"/>
    </source>
</evidence>
<evidence type="ECO:0000313" key="8">
    <source>
        <dbReference type="EMBL" id="KAH8522913.1"/>
    </source>
</evidence>
<dbReference type="NCBIfam" id="TIGR00214">
    <property type="entry name" value="lipB"/>
    <property type="match status" value="1"/>
</dbReference>
<evidence type="ECO:0000259" key="7">
    <source>
        <dbReference type="PROSITE" id="PS51733"/>
    </source>
</evidence>
<keyword evidence="5" id="KW-0012">Acyltransferase</keyword>
<comment type="similarity">
    <text evidence="2">Belongs to the LipB family.</text>
</comment>
<dbReference type="Gene3D" id="3.30.930.10">
    <property type="entry name" value="Bira Bifunctional Protein, Domain 2"/>
    <property type="match status" value="1"/>
</dbReference>
<evidence type="ECO:0000256" key="1">
    <source>
        <dbReference type="ARBA" id="ARBA00004821"/>
    </source>
</evidence>
<keyword evidence="9" id="KW-1185">Reference proteome</keyword>
<dbReference type="InterPro" id="IPR020605">
    <property type="entry name" value="Octanoyltransferase_CS"/>
</dbReference>
<name>A0A8T2ZZF1_POPDE</name>
<evidence type="ECO:0000256" key="2">
    <source>
        <dbReference type="ARBA" id="ARBA00007907"/>
    </source>
</evidence>
<dbReference type="GO" id="GO:0033819">
    <property type="term" value="F:lipoyl(octanoyl) transferase activity"/>
    <property type="evidence" value="ECO:0007669"/>
    <property type="project" value="UniProtKB-EC"/>
</dbReference>
<feature type="compositionally biased region" description="Polar residues" evidence="6">
    <location>
        <begin position="338"/>
        <end position="347"/>
    </location>
</feature>
<protein>
    <recommendedName>
        <fullName evidence="3">lipoyl(octanoyl) transferase</fullName>
        <ecNumber evidence="3">2.3.1.181</ecNumber>
    </recommendedName>
</protein>
<dbReference type="PROSITE" id="PS01313">
    <property type="entry name" value="LIPB"/>
    <property type="match status" value="1"/>
</dbReference>
<dbReference type="EMBL" id="JACEGQ020000001">
    <property type="protein sequence ID" value="KAH8522913.1"/>
    <property type="molecule type" value="Genomic_DNA"/>
</dbReference>
<dbReference type="EC" id="2.3.1.181" evidence="3"/>
<dbReference type="InterPro" id="IPR000544">
    <property type="entry name" value="Octanoyltransferase"/>
</dbReference>
<dbReference type="PROSITE" id="PS51733">
    <property type="entry name" value="BPL_LPL_CATALYTIC"/>
    <property type="match status" value="1"/>
</dbReference>
<gene>
    <name evidence="8" type="ORF">H0E87_003533</name>
</gene>
<evidence type="ECO:0000256" key="5">
    <source>
        <dbReference type="ARBA" id="ARBA00023315"/>
    </source>
</evidence>
<organism evidence="8 9">
    <name type="scientific">Populus deltoides</name>
    <name type="common">Eastern poplar</name>
    <name type="synonym">Eastern cottonwood</name>
    <dbReference type="NCBI Taxonomy" id="3696"/>
    <lineage>
        <taxon>Eukaryota</taxon>
        <taxon>Viridiplantae</taxon>
        <taxon>Streptophyta</taxon>
        <taxon>Embryophyta</taxon>
        <taxon>Tracheophyta</taxon>
        <taxon>Spermatophyta</taxon>
        <taxon>Magnoliopsida</taxon>
        <taxon>eudicotyledons</taxon>
        <taxon>Gunneridae</taxon>
        <taxon>Pentapetalae</taxon>
        <taxon>rosids</taxon>
        <taxon>fabids</taxon>
        <taxon>Malpighiales</taxon>
        <taxon>Salicaceae</taxon>
        <taxon>Saliceae</taxon>
        <taxon>Populus</taxon>
    </lineage>
</organism>
<keyword evidence="4" id="KW-0808">Transferase</keyword>
<comment type="caution">
    <text evidence="8">The sequence shown here is derived from an EMBL/GenBank/DDBJ whole genome shotgun (WGS) entry which is preliminary data.</text>
</comment>
<dbReference type="NCBIfam" id="NF010925">
    <property type="entry name" value="PRK14345.1"/>
    <property type="match status" value="1"/>
</dbReference>
<dbReference type="GO" id="GO:0009249">
    <property type="term" value="P:protein lipoylation"/>
    <property type="evidence" value="ECO:0007669"/>
    <property type="project" value="InterPro"/>
</dbReference>
<dbReference type="CDD" id="cd16444">
    <property type="entry name" value="LipB"/>
    <property type="match status" value="1"/>
</dbReference>
<sequence>MIFPRSLEVWKLGKVNYLEALKLQEKLVCDRKAHKIPDTLLSLQHPPTYTLGKRRTDHNLLIPVPELEKIGAELHYTQRGGDITYHGPHQAILYPIISLRDIGLGARKYVEKLELTMIDMASQYGVKACAGKKCETGVWVGDRKIGAIGVRISSGITSHGLAFNVDPDLDYFKHIVPCGIADKEVTSLRRETGMGALIFHGNKAYKKELHMLNSKAIRILTSLYRTFTALRGRPSFPIPQAPQAVLRSNHLRSQFRHFDERFLVEEENRRIGWPYYPLRKHSSPDVQKVRPHDGLHSAIASEIKSSDFVEKKTGKENCMPAMQSHVSQKLEEPDKGGRTSNSSASSKRNVKGPRFSASVVLALPAPCTQPARGKKVYRTQKELPLKKRKKSRKLEIERTQAEKEEAATVKPARTKEAFNKHDTSQVRTCINCLLNCEPSPPHSSTYDSHGLQNEEDKLVETATL</sequence>
<dbReference type="FunFam" id="3.30.930.10:FF:000063">
    <property type="entry name" value="Octanoyltransferase LIP2, mitochondrial"/>
    <property type="match status" value="1"/>
</dbReference>
<dbReference type="PANTHER" id="PTHR10993:SF15">
    <property type="entry name" value="OCTANOYLTRANSFERASE LIP2, MITOCHONDRIAL"/>
    <property type="match status" value="1"/>
</dbReference>
<evidence type="ECO:0000256" key="6">
    <source>
        <dbReference type="SAM" id="MobiDB-lite"/>
    </source>
</evidence>
<feature type="region of interest" description="Disordered" evidence="6">
    <location>
        <begin position="441"/>
        <end position="464"/>
    </location>
</feature>
<dbReference type="PANTHER" id="PTHR10993">
    <property type="entry name" value="OCTANOYLTRANSFERASE"/>
    <property type="match status" value="1"/>
</dbReference>
<feature type="compositionally biased region" description="Polar residues" evidence="6">
    <location>
        <begin position="442"/>
        <end position="451"/>
    </location>
</feature>
<feature type="region of interest" description="Disordered" evidence="6">
    <location>
        <begin position="322"/>
        <end position="352"/>
    </location>
</feature>
<dbReference type="Proteomes" id="UP000807159">
    <property type="component" value="Chromosome 1"/>
</dbReference>
<reference evidence="8" key="1">
    <citation type="journal article" date="2021" name="J. Hered.">
        <title>Genome Assembly of Salicaceae Populus deltoides (Eastern Cottonwood) I-69 Based on Nanopore Sequencing and Hi-C Technologies.</title>
        <authorList>
            <person name="Bai S."/>
            <person name="Wu H."/>
            <person name="Zhang J."/>
            <person name="Pan Z."/>
            <person name="Zhao W."/>
            <person name="Li Z."/>
            <person name="Tong C."/>
        </authorList>
    </citation>
    <scope>NUCLEOTIDE SEQUENCE</scope>
    <source>
        <tissue evidence="8">Leaf</tissue>
    </source>
</reference>
<feature type="compositionally biased region" description="Basic and acidic residues" evidence="6">
    <location>
        <begin position="452"/>
        <end position="464"/>
    </location>
</feature>
<dbReference type="InterPro" id="IPR004143">
    <property type="entry name" value="BPL_LPL_catalytic"/>
</dbReference>
<dbReference type="SUPFAM" id="SSF55681">
    <property type="entry name" value="Class II aaRS and biotin synthetases"/>
    <property type="match status" value="1"/>
</dbReference>
<dbReference type="InterPro" id="IPR045864">
    <property type="entry name" value="aa-tRNA-synth_II/BPL/LPL"/>
</dbReference>
<accession>A0A8T2ZZF1</accession>
<evidence type="ECO:0000256" key="3">
    <source>
        <dbReference type="ARBA" id="ARBA00012334"/>
    </source>
</evidence>
<feature type="domain" description="BPL/LPL catalytic" evidence="7">
    <location>
        <begin position="34"/>
        <end position="213"/>
    </location>
</feature>
<feature type="compositionally biased region" description="Basic and acidic residues" evidence="6">
    <location>
        <begin position="328"/>
        <end position="337"/>
    </location>
</feature>
<proteinExistence type="inferred from homology"/>